<evidence type="ECO:0000313" key="1">
    <source>
        <dbReference type="EMBL" id="EMS12215.1"/>
    </source>
</evidence>
<evidence type="ECO:0000313" key="2">
    <source>
        <dbReference type="Proteomes" id="UP000030780"/>
    </source>
</evidence>
<protein>
    <submittedName>
        <fullName evidence="1">Uncharacterized protein</fullName>
    </submittedName>
</protein>
<reference evidence="1 2" key="1">
    <citation type="submission" date="2013-01" db="EMBL/GenBank/DDBJ databases">
        <authorList>
            <person name="Inman J."/>
            <person name="Zafar N."/>
            <person name="Lorenzi H."/>
            <person name="Caler E."/>
        </authorList>
    </citation>
    <scope>NUCLEOTIDE SEQUENCE [LARGE SCALE GENOMIC DNA]</scope>
    <source>
        <strain evidence="1 2">HM-3:IMSS</strain>
    </source>
</reference>
<name>M7W3B6_ENTHI</name>
<proteinExistence type="predicted"/>
<gene>
    <name evidence="1" type="ORF">KM1_267760</name>
</gene>
<sequence>MISNLYDNLNDPIKSNYLLLLIQTNTIEQNNMKRFIEKIIEGKYIEEIEGMLKEIMEWDNSISQKMYEEFIKSDQIEEYIERIILNVCFKLH</sequence>
<dbReference type="EMBL" id="KB638524">
    <property type="protein sequence ID" value="EMS12215.1"/>
    <property type="molecule type" value="Genomic_DNA"/>
</dbReference>
<dbReference type="Proteomes" id="UP000030780">
    <property type="component" value="Unassembled WGS sequence"/>
</dbReference>
<dbReference type="VEuPathDB" id="AmoebaDB:KM1_267760"/>
<accession>M7W3B6</accession>
<dbReference type="AlphaFoldDB" id="M7W3B6"/>
<organism evidence="1 2">
    <name type="scientific">Entamoeba histolytica HM-3:IMSS</name>
    <dbReference type="NCBI Taxonomy" id="885315"/>
    <lineage>
        <taxon>Eukaryota</taxon>
        <taxon>Amoebozoa</taxon>
        <taxon>Evosea</taxon>
        <taxon>Archamoebae</taxon>
        <taxon>Mastigamoebida</taxon>
        <taxon>Entamoebidae</taxon>
        <taxon>Entamoeba</taxon>
    </lineage>
</organism>